<dbReference type="Proteomes" id="UP000626109">
    <property type="component" value="Unassembled WGS sequence"/>
</dbReference>
<proteinExistence type="predicted"/>
<comment type="caution">
    <text evidence="2">The sequence shown here is derived from an EMBL/GenBank/DDBJ whole genome shotgun (WGS) entry which is preliminary data.</text>
</comment>
<keyword evidence="1" id="KW-0812">Transmembrane</keyword>
<keyword evidence="1" id="KW-1133">Transmembrane helix</keyword>
<organism evidence="2 3">
    <name type="scientific">Polarella glacialis</name>
    <name type="common">Dinoflagellate</name>
    <dbReference type="NCBI Taxonomy" id="89957"/>
    <lineage>
        <taxon>Eukaryota</taxon>
        <taxon>Sar</taxon>
        <taxon>Alveolata</taxon>
        <taxon>Dinophyceae</taxon>
        <taxon>Suessiales</taxon>
        <taxon>Suessiaceae</taxon>
        <taxon>Polarella</taxon>
    </lineage>
</organism>
<reference evidence="2" key="1">
    <citation type="submission" date="2021-02" db="EMBL/GenBank/DDBJ databases">
        <authorList>
            <person name="Dougan E. K."/>
            <person name="Rhodes N."/>
            <person name="Thang M."/>
            <person name="Chan C."/>
        </authorList>
    </citation>
    <scope>NUCLEOTIDE SEQUENCE</scope>
</reference>
<accession>A0A813KTJ1</accession>
<dbReference type="EMBL" id="CAJNNW010032260">
    <property type="protein sequence ID" value="CAE8712042.1"/>
    <property type="molecule type" value="Genomic_DNA"/>
</dbReference>
<protein>
    <submittedName>
        <fullName evidence="2">Uncharacterized protein</fullName>
    </submittedName>
</protein>
<dbReference type="AlphaFoldDB" id="A0A813KTJ1"/>
<keyword evidence="1" id="KW-0472">Membrane</keyword>
<feature type="non-terminal residue" evidence="2">
    <location>
        <position position="1"/>
    </location>
</feature>
<name>A0A813KTJ1_POLGL</name>
<gene>
    <name evidence="2" type="ORF">PGLA2088_LOCUS36803</name>
</gene>
<sequence length="98" mass="10741">MLVAVLTSCLSDFHLSFIFLLHLMPGFPSLPVQEFPFFATQLNSAIGALVAGSLLLGLRVVRRSSGCYACRRARPPERQELPAGPSLRRWAELSALLS</sequence>
<feature type="transmembrane region" description="Helical" evidence="1">
    <location>
        <begin position="42"/>
        <end position="61"/>
    </location>
</feature>
<evidence type="ECO:0000313" key="3">
    <source>
        <dbReference type="Proteomes" id="UP000626109"/>
    </source>
</evidence>
<evidence type="ECO:0000256" key="1">
    <source>
        <dbReference type="SAM" id="Phobius"/>
    </source>
</evidence>
<evidence type="ECO:0000313" key="2">
    <source>
        <dbReference type="EMBL" id="CAE8712042.1"/>
    </source>
</evidence>